<evidence type="ECO:0000313" key="1">
    <source>
        <dbReference type="Proteomes" id="UP000694864"/>
    </source>
</evidence>
<keyword evidence="1" id="KW-1185">Reference proteome</keyword>
<dbReference type="Proteomes" id="UP000694864">
    <property type="component" value="Chromosome 2"/>
</dbReference>
<gene>
    <name evidence="2" type="primary">LOC104715261</name>
</gene>
<evidence type="ECO:0000313" key="2">
    <source>
        <dbReference type="RefSeq" id="XP_019087276.1"/>
    </source>
</evidence>
<name>A0ABM1QKI8_CAMSA</name>
<dbReference type="RefSeq" id="XP_019087276.1">
    <property type="nucleotide sequence ID" value="XM_019231731.1"/>
</dbReference>
<proteinExistence type="predicted"/>
<reference evidence="2" key="2">
    <citation type="submission" date="2025-08" db="UniProtKB">
        <authorList>
            <consortium name="RefSeq"/>
        </authorList>
    </citation>
    <scope>IDENTIFICATION</scope>
    <source>
        <tissue evidence="2">Leaf</tissue>
    </source>
</reference>
<reference evidence="1" key="1">
    <citation type="journal article" date="2014" name="Nat. Commun.">
        <title>The emerging biofuel crop Camelina sativa retains a highly undifferentiated hexaploid genome structure.</title>
        <authorList>
            <person name="Kagale S."/>
            <person name="Koh C."/>
            <person name="Nixon J."/>
            <person name="Bollina V."/>
            <person name="Clarke W.E."/>
            <person name="Tuteja R."/>
            <person name="Spillane C."/>
            <person name="Robinson S.J."/>
            <person name="Links M.G."/>
            <person name="Clarke C."/>
            <person name="Higgins E.E."/>
            <person name="Huebert T."/>
            <person name="Sharpe A.G."/>
            <person name="Parkin I.A."/>
        </authorList>
    </citation>
    <scope>NUCLEOTIDE SEQUENCE [LARGE SCALE GENOMIC DNA]</scope>
    <source>
        <strain evidence="1">cv. DH55</strain>
    </source>
</reference>
<organism evidence="1 2">
    <name type="scientific">Camelina sativa</name>
    <name type="common">False flax</name>
    <name type="synonym">Myagrum sativum</name>
    <dbReference type="NCBI Taxonomy" id="90675"/>
    <lineage>
        <taxon>Eukaryota</taxon>
        <taxon>Viridiplantae</taxon>
        <taxon>Streptophyta</taxon>
        <taxon>Embryophyta</taxon>
        <taxon>Tracheophyta</taxon>
        <taxon>Spermatophyta</taxon>
        <taxon>Magnoliopsida</taxon>
        <taxon>eudicotyledons</taxon>
        <taxon>Gunneridae</taxon>
        <taxon>Pentapetalae</taxon>
        <taxon>rosids</taxon>
        <taxon>malvids</taxon>
        <taxon>Brassicales</taxon>
        <taxon>Brassicaceae</taxon>
        <taxon>Camelineae</taxon>
        <taxon>Camelina</taxon>
    </lineage>
</organism>
<accession>A0ABM1QKI8</accession>
<sequence>MLTPQGTGLSFVDEFTQHIDVEDLYKRFHHPTGYVSDYFEEEVEGESNQSVRPSNYYVSQMAHAPQLQYQHFRSRQNTEPNGGAQDNFNQRDSMQYQPMMYQQEYQFMRPETNQYNQMGSSVPNLVQMGSVPNLVHTQAPMMPMTYQQEQQPIQNQALTMIVSDVVLYLQQYLSEQISKVLQDRQLGSFSVNQNYSNQQQTGLPEP</sequence>
<dbReference type="GeneID" id="104715261"/>
<protein>
    <submittedName>
        <fullName evidence="2">Uncharacterized protein LOC104715261</fullName>
    </submittedName>
</protein>